<comment type="caution">
    <text evidence="1">The sequence shown here is derived from an EMBL/GenBank/DDBJ whole genome shotgun (WGS) entry which is preliminary data.</text>
</comment>
<dbReference type="RefSeq" id="WP_184101626.1">
    <property type="nucleotide sequence ID" value="NZ_JACIJH010000024.1"/>
</dbReference>
<dbReference type="AlphaFoldDB" id="A0A7W9ETX5"/>
<gene>
    <name evidence="1" type="ORF">FHR21_004069</name>
</gene>
<name>A0A7W9ETX5_9SPHN</name>
<protein>
    <submittedName>
        <fullName evidence="1">Uncharacterized protein</fullName>
    </submittedName>
</protein>
<organism evidence="1 2">
    <name type="scientific">Sphingopyxis panaciterrulae</name>
    <dbReference type="NCBI Taxonomy" id="462372"/>
    <lineage>
        <taxon>Bacteria</taxon>
        <taxon>Pseudomonadati</taxon>
        <taxon>Pseudomonadota</taxon>
        <taxon>Alphaproteobacteria</taxon>
        <taxon>Sphingomonadales</taxon>
        <taxon>Sphingomonadaceae</taxon>
        <taxon>Sphingopyxis</taxon>
    </lineage>
</organism>
<dbReference type="EMBL" id="JACIJH010000024">
    <property type="protein sequence ID" value="MBB5708675.1"/>
    <property type="molecule type" value="Genomic_DNA"/>
</dbReference>
<accession>A0A7W9ETX5</accession>
<sequence length="48" mass="4935">MTLPPLDIAALPLLDTAVGLFGSCAAGMVTSKPGIFEVTVTVVLIIYD</sequence>
<evidence type="ECO:0000313" key="2">
    <source>
        <dbReference type="Proteomes" id="UP000537161"/>
    </source>
</evidence>
<proteinExistence type="predicted"/>
<evidence type="ECO:0000313" key="1">
    <source>
        <dbReference type="EMBL" id="MBB5708675.1"/>
    </source>
</evidence>
<dbReference type="Proteomes" id="UP000537161">
    <property type="component" value="Unassembled WGS sequence"/>
</dbReference>
<reference evidence="1 2" key="1">
    <citation type="submission" date="2020-08" db="EMBL/GenBank/DDBJ databases">
        <title>Genomic Encyclopedia of Type Strains, Phase IV (KMG-IV): sequencing the most valuable type-strain genomes for metagenomic binning, comparative biology and taxonomic classification.</title>
        <authorList>
            <person name="Goeker M."/>
        </authorList>
    </citation>
    <scope>NUCLEOTIDE SEQUENCE [LARGE SCALE GENOMIC DNA]</scope>
    <source>
        <strain evidence="1 2">DSM 27163</strain>
    </source>
</reference>
<keyword evidence="2" id="KW-1185">Reference proteome</keyword>